<dbReference type="GeneID" id="16994697"/>
<dbReference type="Pfam" id="PF13532">
    <property type="entry name" value="2OG-FeII_Oxy_2"/>
    <property type="match status" value="1"/>
</dbReference>
<accession>M1UT16</accession>
<dbReference type="HOGENOM" id="CLU_1172145_0_0_1"/>
<comment type="similarity">
    <text evidence="2">Belongs to the alkB family.</text>
</comment>
<keyword evidence="3" id="KW-0479">Metal-binding</keyword>
<dbReference type="Gramene" id="CML266CT">
    <property type="protein sequence ID" value="CML266CT"/>
    <property type="gene ID" value="CML266C"/>
</dbReference>
<keyword evidence="6" id="KW-0408">Iron</keyword>
<evidence type="ECO:0000256" key="3">
    <source>
        <dbReference type="ARBA" id="ARBA00022723"/>
    </source>
</evidence>
<feature type="domain" description="Fe2OG dioxygenase" evidence="8">
    <location>
        <begin position="99"/>
        <end position="200"/>
    </location>
</feature>
<evidence type="ECO:0000256" key="2">
    <source>
        <dbReference type="ARBA" id="ARBA00007879"/>
    </source>
</evidence>
<dbReference type="GO" id="GO:0046872">
    <property type="term" value="F:metal ion binding"/>
    <property type="evidence" value="ECO:0007669"/>
    <property type="project" value="UniProtKB-KW"/>
</dbReference>
<protein>
    <recommendedName>
        <fullName evidence="8">Fe2OG dioxygenase domain-containing protein</fullName>
    </recommendedName>
</protein>
<dbReference type="KEGG" id="cme:CYME_CML266C"/>
<reference evidence="9 10" key="2">
    <citation type="journal article" date="2007" name="BMC Biol.">
        <title>A 100%-complete sequence reveals unusually simple genomic features in the hot-spring red alga Cyanidioschyzon merolae.</title>
        <authorList>
            <person name="Nozaki H."/>
            <person name="Takano H."/>
            <person name="Misumi O."/>
            <person name="Terasawa K."/>
            <person name="Matsuzaki M."/>
            <person name="Maruyama S."/>
            <person name="Nishida K."/>
            <person name="Yagisawa F."/>
            <person name="Yoshida Y."/>
            <person name="Fujiwara T."/>
            <person name="Takio S."/>
            <person name="Tamura K."/>
            <person name="Chung S.J."/>
            <person name="Nakamura S."/>
            <person name="Kuroiwa H."/>
            <person name="Tanaka K."/>
            <person name="Sato N."/>
            <person name="Kuroiwa T."/>
        </authorList>
    </citation>
    <scope>NUCLEOTIDE SEQUENCE [LARGE SCALE GENOMIC DNA]</scope>
    <source>
        <strain evidence="9 10">10D</strain>
    </source>
</reference>
<evidence type="ECO:0000256" key="1">
    <source>
        <dbReference type="ARBA" id="ARBA00004123"/>
    </source>
</evidence>
<dbReference type="PANTHER" id="PTHR46030">
    <property type="entry name" value="ALPHA-KETOGLUTARATE-DEPENDENT DIOXYGENASE ALKB HOMOLOG 6"/>
    <property type="match status" value="1"/>
</dbReference>
<evidence type="ECO:0000313" key="9">
    <source>
        <dbReference type="EMBL" id="BAM80851.1"/>
    </source>
</evidence>
<dbReference type="PROSITE" id="PS51471">
    <property type="entry name" value="FE2OG_OXY"/>
    <property type="match status" value="1"/>
</dbReference>
<dbReference type="AlphaFoldDB" id="M1UT16"/>
<dbReference type="SUPFAM" id="SSF51197">
    <property type="entry name" value="Clavaminate synthase-like"/>
    <property type="match status" value="1"/>
</dbReference>
<name>M1UT16_CYAM1</name>
<keyword evidence="7" id="KW-0539">Nucleus</keyword>
<dbReference type="InterPro" id="IPR032862">
    <property type="entry name" value="ALKBH6"/>
</dbReference>
<sequence>MPELSPASIINSVERVPLCPPGLTLVPEYLSPSVESRLATYFREEASQHWIRLSNRRVILYGLHFVSNGSGHRCYTRVIPDLIRQLAEQLVADGYQNQVANHILVNEYRVGQGIMPHEDGPAFLPNAAIISLLSGTVLDFYSKELTARSKPVASVYLPPRSLCMITEEAYTSYLHGIAERNADEGVPRSDRISLTFRYTAQLPEATREAAANQAPQAEALSHSSKEKRILQFLQRRK</sequence>
<dbReference type="Gene3D" id="2.60.120.590">
    <property type="entry name" value="Alpha-ketoglutarate-dependent dioxygenase AlkB-like"/>
    <property type="match status" value="1"/>
</dbReference>
<evidence type="ECO:0000313" key="10">
    <source>
        <dbReference type="Proteomes" id="UP000007014"/>
    </source>
</evidence>
<gene>
    <name evidence="9" type="ORF">CYME_CML266C</name>
</gene>
<dbReference type="OrthoDB" id="2747at2759"/>
<dbReference type="SMR" id="M1UT16"/>
<reference evidence="9 10" key="1">
    <citation type="journal article" date="2004" name="Nature">
        <title>Genome sequence of the ultrasmall unicellular red alga Cyanidioschyzon merolae 10D.</title>
        <authorList>
            <person name="Matsuzaki M."/>
            <person name="Misumi O."/>
            <person name="Shin-i T."/>
            <person name="Maruyama S."/>
            <person name="Takahara M."/>
            <person name="Miyagishima S."/>
            <person name="Mori T."/>
            <person name="Nishida K."/>
            <person name="Yagisawa F."/>
            <person name="Nishida K."/>
            <person name="Yoshida Y."/>
            <person name="Nishimura Y."/>
            <person name="Nakao S."/>
            <person name="Kobayashi T."/>
            <person name="Momoyama Y."/>
            <person name="Higashiyama T."/>
            <person name="Minoda A."/>
            <person name="Sano M."/>
            <person name="Nomoto H."/>
            <person name="Oishi K."/>
            <person name="Hayashi H."/>
            <person name="Ohta F."/>
            <person name="Nishizaka S."/>
            <person name="Haga S."/>
            <person name="Miura S."/>
            <person name="Morishita T."/>
            <person name="Kabeya Y."/>
            <person name="Terasawa K."/>
            <person name="Suzuki Y."/>
            <person name="Ishii Y."/>
            <person name="Asakawa S."/>
            <person name="Takano H."/>
            <person name="Ohta N."/>
            <person name="Kuroiwa H."/>
            <person name="Tanaka K."/>
            <person name="Shimizu N."/>
            <person name="Sugano S."/>
            <person name="Sato N."/>
            <person name="Nozaki H."/>
            <person name="Ogasawara N."/>
            <person name="Kohara Y."/>
            <person name="Kuroiwa T."/>
        </authorList>
    </citation>
    <scope>NUCLEOTIDE SEQUENCE [LARGE SCALE GENOMIC DNA]</scope>
    <source>
        <strain evidence="9 10">10D</strain>
    </source>
</reference>
<evidence type="ECO:0000256" key="5">
    <source>
        <dbReference type="ARBA" id="ARBA00023002"/>
    </source>
</evidence>
<dbReference type="PANTHER" id="PTHR46030:SF1">
    <property type="entry name" value="ALPHA-KETOGLUTARATE-DEPENDENT DIOXYGENASE ALKB HOMOLOG 6"/>
    <property type="match status" value="1"/>
</dbReference>
<evidence type="ECO:0000259" key="8">
    <source>
        <dbReference type="PROSITE" id="PS51471"/>
    </source>
</evidence>
<dbReference type="eggNOG" id="KOG3200">
    <property type="taxonomic scope" value="Eukaryota"/>
</dbReference>
<dbReference type="GO" id="GO:0005634">
    <property type="term" value="C:nucleus"/>
    <property type="evidence" value="ECO:0007669"/>
    <property type="project" value="UniProtKB-SubCell"/>
</dbReference>
<dbReference type="RefSeq" id="XP_005536887.1">
    <property type="nucleotide sequence ID" value="XM_005536830.1"/>
</dbReference>
<evidence type="ECO:0000256" key="7">
    <source>
        <dbReference type="ARBA" id="ARBA00023242"/>
    </source>
</evidence>
<dbReference type="InterPro" id="IPR027450">
    <property type="entry name" value="AlkB-like"/>
</dbReference>
<dbReference type="InterPro" id="IPR037151">
    <property type="entry name" value="AlkB-like_sf"/>
</dbReference>
<dbReference type="GO" id="GO:0051213">
    <property type="term" value="F:dioxygenase activity"/>
    <property type="evidence" value="ECO:0007669"/>
    <property type="project" value="UniProtKB-KW"/>
</dbReference>
<dbReference type="Proteomes" id="UP000007014">
    <property type="component" value="Chromosome 12"/>
</dbReference>
<comment type="subcellular location">
    <subcellularLocation>
        <location evidence="1">Nucleus</location>
    </subcellularLocation>
</comment>
<evidence type="ECO:0000256" key="4">
    <source>
        <dbReference type="ARBA" id="ARBA00022964"/>
    </source>
</evidence>
<dbReference type="InterPro" id="IPR005123">
    <property type="entry name" value="Oxoglu/Fe-dep_dioxygenase_dom"/>
</dbReference>
<dbReference type="EMBL" id="AP006494">
    <property type="protein sequence ID" value="BAM80851.1"/>
    <property type="molecule type" value="Genomic_DNA"/>
</dbReference>
<organism evidence="9 10">
    <name type="scientific">Cyanidioschyzon merolae (strain NIES-3377 / 10D)</name>
    <name type="common">Unicellular red alga</name>
    <dbReference type="NCBI Taxonomy" id="280699"/>
    <lineage>
        <taxon>Eukaryota</taxon>
        <taxon>Rhodophyta</taxon>
        <taxon>Bangiophyceae</taxon>
        <taxon>Cyanidiales</taxon>
        <taxon>Cyanidiaceae</taxon>
        <taxon>Cyanidioschyzon</taxon>
    </lineage>
</organism>
<keyword evidence="5" id="KW-0560">Oxidoreductase</keyword>
<dbReference type="OMA" id="PYKEFPE"/>
<proteinExistence type="inferred from homology"/>
<keyword evidence="10" id="KW-1185">Reference proteome</keyword>
<evidence type="ECO:0000256" key="6">
    <source>
        <dbReference type="ARBA" id="ARBA00023004"/>
    </source>
</evidence>
<keyword evidence="4" id="KW-0223">Dioxygenase</keyword>